<dbReference type="AlphaFoldDB" id="A0A6N7VRP6"/>
<evidence type="ECO:0000313" key="2">
    <source>
        <dbReference type="EMBL" id="MSS77512.1"/>
    </source>
</evidence>
<dbReference type="Gene3D" id="2.60.40.1180">
    <property type="entry name" value="Golgi alpha-mannosidase II"/>
    <property type="match status" value="1"/>
</dbReference>
<evidence type="ECO:0000313" key="3">
    <source>
        <dbReference type="Proteomes" id="UP000441925"/>
    </source>
</evidence>
<dbReference type="EMBL" id="VULQ01000003">
    <property type="protein sequence ID" value="MSS77512.1"/>
    <property type="molecule type" value="Genomic_DNA"/>
</dbReference>
<dbReference type="RefSeq" id="WP_154539719.1">
    <property type="nucleotide sequence ID" value="NZ_VULQ01000003.1"/>
</dbReference>
<gene>
    <name evidence="2" type="ORF">FYJ26_03670</name>
</gene>
<dbReference type="InterPro" id="IPR013780">
    <property type="entry name" value="Glyco_hydro_b"/>
</dbReference>
<reference evidence="2 3" key="1">
    <citation type="submission" date="2019-08" db="EMBL/GenBank/DDBJ databases">
        <title>In-depth cultivation of the pig gut microbiome towards novel bacterial diversity and tailored functional studies.</title>
        <authorList>
            <person name="Wylensek D."/>
            <person name="Hitch T.C.A."/>
            <person name="Clavel T."/>
        </authorList>
    </citation>
    <scope>NUCLEOTIDE SEQUENCE [LARGE SCALE GENOMIC DNA]</scope>
    <source>
        <strain evidence="2 3">WCA-380-WT-2B</strain>
    </source>
</reference>
<dbReference type="InterPro" id="IPR006047">
    <property type="entry name" value="GH13_cat_dom"/>
</dbReference>
<dbReference type="Proteomes" id="UP000441925">
    <property type="component" value="Unassembled WGS sequence"/>
</dbReference>
<comment type="caution">
    <text evidence="2">The sequence shown here is derived from an EMBL/GenBank/DDBJ whole genome shotgun (WGS) entry which is preliminary data.</text>
</comment>
<evidence type="ECO:0000259" key="1">
    <source>
        <dbReference type="SMART" id="SM00642"/>
    </source>
</evidence>
<dbReference type="Gene3D" id="3.20.20.80">
    <property type="entry name" value="Glycosidases"/>
    <property type="match status" value="2"/>
</dbReference>
<protein>
    <recommendedName>
        <fullName evidence="1">Glycosyl hydrolase family 13 catalytic domain-containing protein</fullName>
    </recommendedName>
</protein>
<dbReference type="GO" id="GO:0005975">
    <property type="term" value="P:carbohydrate metabolic process"/>
    <property type="evidence" value="ECO:0007669"/>
    <property type="project" value="InterPro"/>
</dbReference>
<dbReference type="SMART" id="SM00642">
    <property type="entry name" value="Aamy"/>
    <property type="match status" value="1"/>
</dbReference>
<name>A0A6N7VRP6_9FIRM</name>
<dbReference type="InterPro" id="IPR017853">
    <property type="entry name" value="GH"/>
</dbReference>
<feature type="domain" description="Glycosyl hydrolase family 13 catalytic" evidence="1">
    <location>
        <begin position="12"/>
        <end position="284"/>
    </location>
</feature>
<dbReference type="SUPFAM" id="SSF51011">
    <property type="entry name" value="Glycosyl hydrolase domain"/>
    <property type="match status" value="1"/>
</dbReference>
<proteinExistence type="predicted"/>
<keyword evidence="3" id="KW-1185">Reference proteome</keyword>
<dbReference type="CDD" id="cd00551">
    <property type="entry name" value="AmyAc_family"/>
    <property type="match status" value="1"/>
</dbReference>
<organism evidence="2 3">
    <name type="scientific">Anaerococcus porci</name>
    <dbReference type="NCBI Taxonomy" id="2652269"/>
    <lineage>
        <taxon>Bacteria</taxon>
        <taxon>Bacillati</taxon>
        <taxon>Bacillota</taxon>
        <taxon>Tissierellia</taxon>
        <taxon>Tissierellales</taxon>
        <taxon>Peptoniphilaceae</taxon>
        <taxon>Anaerococcus</taxon>
    </lineage>
</organism>
<accession>A0A6N7VRP6</accession>
<dbReference type="SUPFAM" id="SSF51445">
    <property type="entry name" value="(Trans)glycosidases"/>
    <property type="match status" value="1"/>
</dbReference>
<sequence>MNNILKKSSYYEVFVESFFDHDNDGIGDIKGLQNKLSTISQIGFTYCLIHNIFYENENSYNFYKLKKELGEEDDIENLCKKAKEIRMKIILDFSFRDLIKSYKIDIFKDEFLDIISYWKNKGVKGIRLNDVDLFFERFGDNSSSILKEIKSFCEENKLIFIIGVRDISLIDDENLSDIVYISNINSIIEKNKYRKYYELLDKLQKNTEEKYIHYGIDLTNLYYPRLIDKILDDEDESHDFMKALYILLFSLKTLPFVFQGEEIEARSEYYIDIAKINDKKIKARYKILKNKDLSEDDIIKKIKKTTSLSSKLPLRWEMTDLGGFSKVENYYGSMVNYNNSYKEDLKNLNSFLYYIHELIMMRKINSIYGLGSYEKIYFDESAYIFKRFFKDEEFMVLVNLSDDFVLIDEKIAEEIKDAEIILNNKRDFEPEALDIYQALILKL</sequence>
<dbReference type="PANTHER" id="PTHR10357">
    <property type="entry name" value="ALPHA-AMYLASE FAMILY MEMBER"/>
    <property type="match status" value="1"/>
</dbReference>
<dbReference type="Pfam" id="PF00128">
    <property type="entry name" value="Alpha-amylase"/>
    <property type="match status" value="2"/>
</dbReference>